<dbReference type="EMBL" id="FPJW01000008">
    <property type="protein sequence ID" value="SFX60326.1"/>
    <property type="molecule type" value="Genomic_DNA"/>
</dbReference>
<gene>
    <name evidence="2" type="ORF">SAMN02745752_02204</name>
</gene>
<evidence type="ECO:0000313" key="2">
    <source>
        <dbReference type="EMBL" id="SFX60326.1"/>
    </source>
</evidence>
<feature type="domain" description="Retropepsin-like aspartic endopeptidase" evidence="1">
    <location>
        <begin position="9"/>
        <end position="142"/>
    </location>
</feature>
<dbReference type="AlphaFoldDB" id="A0A1K1YF09"/>
<evidence type="ECO:0000313" key="3">
    <source>
        <dbReference type="Proteomes" id="UP000182350"/>
    </source>
</evidence>
<protein>
    <submittedName>
        <fullName evidence="2">Uncharacterized conserved protein</fullName>
    </submittedName>
</protein>
<evidence type="ECO:0000259" key="1">
    <source>
        <dbReference type="Pfam" id="PF05618"/>
    </source>
</evidence>
<organism evidence="2 3">
    <name type="scientific">Marinospirillum alkaliphilum DSM 21637</name>
    <dbReference type="NCBI Taxonomy" id="1122209"/>
    <lineage>
        <taxon>Bacteria</taxon>
        <taxon>Pseudomonadati</taxon>
        <taxon>Pseudomonadota</taxon>
        <taxon>Gammaproteobacteria</taxon>
        <taxon>Oceanospirillales</taxon>
        <taxon>Oceanospirillaceae</taxon>
        <taxon>Marinospirillum</taxon>
    </lineage>
</organism>
<reference evidence="2 3" key="1">
    <citation type="submission" date="2016-11" db="EMBL/GenBank/DDBJ databases">
        <authorList>
            <person name="Jaros S."/>
            <person name="Januszkiewicz K."/>
            <person name="Wedrychowicz H."/>
        </authorList>
    </citation>
    <scope>NUCLEOTIDE SEQUENCE [LARGE SCALE GENOMIC DNA]</scope>
    <source>
        <strain evidence="2 3">DSM 21637</strain>
    </source>
</reference>
<dbReference type="InterPro" id="IPR021109">
    <property type="entry name" value="Peptidase_aspartic_dom_sf"/>
</dbReference>
<dbReference type="PANTHER" id="PTHR38037:SF2">
    <property type="entry name" value="ATP-DEPENDENT ZINC PROTEASE DOMAIN-CONTAINING PROTEIN-RELATED"/>
    <property type="match status" value="1"/>
</dbReference>
<proteinExistence type="predicted"/>
<dbReference type="Pfam" id="PF05618">
    <property type="entry name" value="Zn_protease"/>
    <property type="match status" value="1"/>
</dbReference>
<dbReference type="Gene3D" id="2.40.70.10">
    <property type="entry name" value="Acid Proteases"/>
    <property type="match status" value="1"/>
</dbReference>
<dbReference type="Proteomes" id="UP000182350">
    <property type="component" value="Unassembled WGS sequence"/>
</dbReference>
<dbReference type="STRING" id="1122209.SAMN02745752_02204"/>
<keyword evidence="3" id="KW-1185">Reference proteome</keyword>
<dbReference type="PANTHER" id="PTHR38037">
    <property type="entry name" value="ZN_PROTEASE DOMAIN-CONTAINING PROTEIN"/>
    <property type="match status" value="1"/>
</dbReference>
<name>A0A1K1YF09_9GAMM</name>
<accession>A0A1K1YF09</accession>
<dbReference type="OrthoDB" id="9782977at2"/>
<dbReference type="RefSeq" id="WP_072326515.1">
    <property type="nucleotide sequence ID" value="NZ_FPJW01000008.1"/>
</dbReference>
<sequence>MTNPTEKIIIGAREVVCFPALNLCVRAKVDTGAKTSCLHATDIHVEGRKGQQQISFVTLDETSATPRTVRCQLPLLDRRKVRSSNGHSDWRYVVETEVLLGEFREKIQLTLADRSRMKYPMLLGRSAMEQHLLVAPGAAYLQGSL</sequence>
<dbReference type="SUPFAM" id="SSF50630">
    <property type="entry name" value="Acid proteases"/>
    <property type="match status" value="1"/>
</dbReference>
<dbReference type="InterPro" id="IPR008503">
    <property type="entry name" value="Asp_endopeptidase"/>
</dbReference>